<dbReference type="PANTHER" id="PTHR43441:SF11">
    <property type="entry name" value="RIBOSOMAL-PROTEIN-SERINE ACETYLTRANSFERASE"/>
    <property type="match status" value="1"/>
</dbReference>
<dbReference type="InterPro" id="IPR000182">
    <property type="entry name" value="GNAT_dom"/>
</dbReference>
<dbReference type="KEGG" id="whr:OG579_12805"/>
<dbReference type="InterPro" id="IPR051908">
    <property type="entry name" value="Ribosomal_N-acetyltransferase"/>
</dbReference>
<organism evidence="2 3">
    <name type="scientific">Williamsia herbipolensis</name>
    <dbReference type="NCBI Taxonomy" id="1603258"/>
    <lineage>
        <taxon>Bacteria</taxon>
        <taxon>Bacillati</taxon>
        <taxon>Actinomycetota</taxon>
        <taxon>Actinomycetes</taxon>
        <taxon>Mycobacteriales</taxon>
        <taxon>Nocardiaceae</taxon>
        <taxon>Williamsia</taxon>
    </lineage>
</organism>
<proteinExistence type="predicted"/>
<dbReference type="SUPFAM" id="SSF55729">
    <property type="entry name" value="Acyl-CoA N-acyltransferases (Nat)"/>
    <property type="match status" value="1"/>
</dbReference>
<dbReference type="GO" id="GO:0008999">
    <property type="term" value="F:protein-N-terminal-alanine acetyltransferase activity"/>
    <property type="evidence" value="ECO:0007669"/>
    <property type="project" value="TreeGrafter"/>
</dbReference>
<dbReference type="Pfam" id="PF13302">
    <property type="entry name" value="Acetyltransf_3"/>
    <property type="match status" value="1"/>
</dbReference>
<dbReference type="PANTHER" id="PTHR43441">
    <property type="entry name" value="RIBOSOMAL-PROTEIN-SERINE ACETYLTRANSFERASE"/>
    <property type="match status" value="1"/>
</dbReference>
<dbReference type="Gene3D" id="3.40.630.30">
    <property type="match status" value="1"/>
</dbReference>
<evidence type="ECO:0000313" key="2">
    <source>
        <dbReference type="EMBL" id="WUM18620.1"/>
    </source>
</evidence>
<accession>A0AAU4JXV1</accession>
<evidence type="ECO:0000313" key="3">
    <source>
        <dbReference type="Proteomes" id="UP001432128"/>
    </source>
</evidence>
<dbReference type="AlphaFoldDB" id="A0AAU4JXV1"/>
<dbReference type="Proteomes" id="UP001432128">
    <property type="component" value="Chromosome"/>
</dbReference>
<reference evidence="2 3" key="1">
    <citation type="submission" date="2022-10" db="EMBL/GenBank/DDBJ databases">
        <title>The complete genomes of actinobacterial strains from the NBC collection.</title>
        <authorList>
            <person name="Joergensen T.S."/>
            <person name="Alvarez Arevalo M."/>
            <person name="Sterndorff E.B."/>
            <person name="Faurdal D."/>
            <person name="Vuksanovic O."/>
            <person name="Mourched A.-S."/>
            <person name="Charusanti P."/>
            <person name="Shaw S."/>
            <person name="Blin K."/>
            <person name="Weber T."/>
        </authorList>
    </citation>
    <scope>NUCLEOTIDE SEQUENCE [LARGE SCALE GENOMIC DNA]</scope>
    <source>
        <strain evidence="2 3">NBC_00319</strain>
    </source>
</reference>
<name>A0AAU4JXV1_9NOCA</name>
<dbReference type="InterPro" id="IPR016181">
    <property type="entry name" value="Acyl_CoA_acyltransferase"/>
</dbReference>
<dbReference type="RefSeq" id="WP_328856231.1">
    <property type="nucleotide sequence ID" value="NZ_CP108021.1"/>
</dbReference>
<keyword evidence="3" id="KW-1185">Reference proteome</keyword>
<dbReference type="PROSITE" id="PS51186">
    <property type="entry name" value="GNAT"/>
    <property type="match status" value="1"/>
</dbReference>
<sequence length="212" mass="22685">MTSALRISSGAVLLHPPTDDEVAEVVRAASAPGAVLPPGDEHFVTWLAGRDPDRLVRERVARVARNRDLTRRPQWTLDLVVTVSGVAVGLQSLSGLTGWPTQRIVGTTSWLLADHQRRGIGTAARMGVLAFAFEHLNAEAARSWALAQNRASIAVSERLGYTLRSRQEIVEDGHVLDECVHEIDRVAWMGSRGDAGATVVVSGAADAVTAIG</sequence>
<evidence type="ECO:0000259" key="1">
    <source>
        <dbReference type="PROSITE" id="PS51186"/>
    </source>
</evidence>
<dbReference type="EMBL" id="CP108021">
    <property type="protein sequence ID" value="WUM18620.1"/>
    <property type="molecule type" value="Genomic_DNA"/>
</dbReference>
<protein>
    <submittedName>
        <fullName evidence="2">GNAT family N-acetyltransferase</fullName>
    </submittedName>
</protein>
<gene>
    <name evidence="2" type="ORF">OG579_12805</name>
</gene>
<dbReference type="GO" id="GO:1990189">
    <property type="term" value="F:protein N-terminal-serine acetyltransferase activity"/>
    <property type="evidence" value="ECO:0007669"/>
    <property type="project" value="TreeGrafter"/>
</dbReference>
<feature type="domain" description="N-acetyltransferase" evidence="1">
    <location>
        <begin position="12"/>
        <end position="182"/>
    </location>
</feature>
<dbReference type="GO" id="GO:0005737">
    <property type="term" value="C:cytoplasm"/>
    <property type="evidence" value="ECO:0007669"/>
    <property type="project" value="TreeGrafter"/>
</dbReference>